<dbReference type="Pfam" id="PF02586">
    <property type="entry name" value="SRAP"/>
    <property type="match status" value="1"/>
</dbReference>
<dbReference type="PANTHER" id="PTHR13604:SF0">
    <property type="entry name" value="ABASIC SITE PROCESSING PROTEIN HMCES"/>
    <property type="match status" value="1"/>
</dbReference>
<protein>
    <recommendedName>
        <fullName evidence="8">Abasic site processing protein</fullName>
        <ecNumber evidence="8">3.4.-.-</ecNumber>
    </recommendedName>
</protein>
<dbReference type="Gene3D" id="3.90.1680.10">
    <property type="entry name" value="SOS response associated peptidase-like"/>
    <property type="match status" value="1"/>
</dbReference>
<comment type="caution">
    <text evidence="9">The sequence shown here is derived from an EMBL/GenBank/DDBJ whole genome shotgun (WGS) entry which is preliminary data.</text>
</comment>
<keyword evidence="6" id="KW-0238">DNA-binding</keyword>
<dbReference type="EMBL" id="NRRU01000004">
    <property type="protein sequence ID" value="MBK1711514.1"/>
    <property type="molecule type" value="Genomic_DNA"/>
</dbReference>
<evidence type="ECO:0000256" key="1">
    <source>
        <dbReference type="ARBA" id="ARBA00008136"/>
    </source>
</evidence>
<keyword evidence="3" id="KW-0227">DNA damage</keyword>
<comment type="similarity">
    <text evidence="1 8">Belongs to the SOS response-associated peptidase family.</text>
</comment>
<evidence type="ECO:0000256" key="7">
    <source>
        <dbReference type="ARBA" id="ARBA00023239"/>
    </source>
</evidence>
<dbReference type="PANTHER" id="PTHR13604">
    <property type="entry name" value="DC12-RELATED"/>
    <property type="match status" value="1"/>
</dbReference>
<keyword evidence="5" id="KW-0190">Covalent protein-DNA linkage</keyword>
<name>A0ABS1DQ35_RUBGE</name>
<evidence type="ECO:0000256" key="2">
    <source>
        <dbReference type="ARBA" id="ARBA00022670"/>
    </source>
</evidence>
<evidence type="ECO:0000256" key="4">
    <source>
        <dbReference type="ARBA" id="ARBA00022801"/>
    </source>
</evidence>
<evidence type="ECO:0000256" key="5">
    <source>
        <dbReference type="ARBA" id="ARBA00023124"/>
    </source>
</evidence>
<accession>A0ABS1DQ35</accession>
<reference evidence="9" key="2">
    <citation type="journal article" date="2020" name="Microorganisms">
        <title>Osmotic Adaptation and Compatible Solute Biosynthesis of Phototrophic Bacteria as Revealed from Genome Analyses.</title>
        <authorList>
            <person name="Imhoff J.F."/>
            <person name="Rahn T."/>
            <person name="Kunzel S."/>
            <person name="Keller A."/>
            <person name="Neulinger S.C."/>
        </authorList>
    </citation>
    <scope>NUCLEOTIDE SEQUENCE</scope>
    <source>
        <strain evidence="9">IM 151</strain>
    </source>
</reference>
<evidence type="ECO:0000313" key="9">
    <source>
        <dbReference type="EMBL" id="MBK1711514.1"/>
    </source>
</evidence>
<dbReference type="InterPro" id="IPR003738">
    <property type="entry name" value="SRAP"/>
</dbReference>
<gene>
    <name evidence="9" type="ORF">CKO43_01815</name>
</gene>
<evidence type="ECO:0000256" key="3">
    <source>
        <dbReference type="ARBA" id="ARBA00022763"/>
    </source>
</evidence>
<evidence type="ECO:0000256" key="8">
    <source>
        <dbReference type="RuleBase" id="RU364100"/>
    </source>
</evidence>
<organism evidence="9 10">
    <name type="scientific">Rubrivivax gelatinosus</name>
    <name type="common">Rhodocyclus gelatinosus</name>
    <name type="synonym">Rhodopseudomonas gelatinosa</name>
    <dbReference type="NCBI Taxonomy" id="28068"/>
    <lineage>
        <taxon>Bacteria</taxon>
        <taxon>Pseudomonadati</taxon>
        <taxon>Pseudomonadota</taxon>
        <taxon>Betaproteobacteria</taxon>
        <taxon>Burkholderiales</taxon>
        <taxon>Sphaerotilaceae</taxon>
        <taxon>Rubrivivax</taxon>
    </lineage>
</organism>
<dbReference type="EC" id="3.4.-.-" evidence="8"/>
<evidence type="ECO:0000256" key="6">
    <source>
        <dbReference type="ARBA" id="ARBA00023125"/>
    </source>
</evidence>
<keyword evidence="7" id="KW-0456">Lyase</keyword>
<dbReference type="RefSeq" id="WP_200377692.1">
    <property type="nucleotide sequence ID" value="NZ_NRRU01000004.1"/>
</dbReference>
<sequence>MCNRYVSPEAGDMERYWHVGARQPWRGAEVFPRAQGPFIRAAPEAAEPHRELVIGQWGLVPWFAKTAKLTFSTNNARFEELAQKASFKDSWAKGRRCIIPANSFDEPNWESGKNIWWRFRRVDGSPWGLAGLWNTWVDRTTGEVVESYTMLTLNADACALMSRMHKPDPKLPADQQDKRSVVPIEFGDVDEWLFGTPRDAAALVRLSAPESFDARPAA</sequence>
<proteinExistence type="inferred from homology"/>
<dbReference type="Proteomes" id="UP001041814">
    <property type="component" value="Unassembled WGS sequence"/>
</dbReference>
<evidence type="ECO:0000313" key="10">
    <source>
        <dbReference type="Proteomes" id="UP001041814"/>
    </source>
</evidence>
<reference evidence="9" key="1">
    <citation type="submission" date="2017-08" db="EMBL/GenBank/DDBJ databases">
        <authorList>
            <person name="Imhoff J.F."/>
            <person name="Rahn T."/>
            <person name="Kuenzel S."/>
            <person name="Neulinger S.C."/>
        </authorList>
    </citation>
    <scope>NUCLEOTIDE SEQUENCE</scope>
    <source>
        <strain evidence="9">IM 151</strain>
    </source>
</reference>
<dbReference type="InterPro" id="IPR036590">
    <property type="entry name" value="SRAP-like"/>
</dbReference>
<keyword evidence="4 8" id="KW-0378">Hydrolase</keyword>
<dbReference type="SUPFAM" id="SSF143081">
    <property type="entry name" value="BB1717-like"/>
    <property type="match status" value="1"/>
</dbReference>
<keyword evidence="2 8" id="KW-0645">Protease</keyword>
<keyword evidence="10" id="KW-1185">Reference proteome</keyword>